<gene>
    <name evidence="3" type="ORF">KMZ93_11055</name>
</gene>
<keyword evidence="2" id="KW-1133">Transmembrane helix</keyword>
<dbReference type="AlphaFoldDB" id="A0A975P4C6"/>
<evidence type="ECO:0000313" key="4">
    <source>
        <dbReference type="Proteomes" id="UP000676951"/>
    </source>
</evidence>
<evidence type="ECO:0000256" key="2">
    <source>
        <dbReference type="SAM" id="Phobius"/>
    </source>
</evidence>
<accession>A0A975P4C6</accession>
<name>A0A975P4C6_9BRAD</name>
<dbReference type="Proteomes" id="UP000676951">
    <property type="component" value="Chromosome"/>
</dbReference>
<feature type="transmembrane region" description="Helical" evidence="2">
    <location>
        <begin position="20"/>
        <end position="45"/>
    </location>
</feature>
<dbReference type="EMBL" id="CP076136">
    <property type="protein sequence ID" value="QWG25369.1"/>
    <property type="molecule type" value="Genomic_DNA"/>
</dbReference>
<proteinExistence type="predicted"/>
<feature type="region of interest" description="Disordered" evidence="1">
    <location>
        <begin position="351"/>
        <end position="385"/>
    </location>
</feature>
<organism evidence="3 4">
    <name type="scientific">Bradyrhizobium sediminis</name>
    <dbReference type="NCBI Taxonomy" id="2840469"/>
    <lineage>
        <taxon>Bacteria</taxon>
        <taxon>Pseudomonadati</taxon>
        <taxon>Pseudomonadota</taxon>
        <taxon>Alphaproteobacteria</taxon>
        <taxon>Hyphomicrobiales</taxon>
        <taxon>Nitrobacteraceae</taxon>
        <taxon>Bradyrhizobium</taxon>
    </lineage>
</organism>
<keyword evidence="4" id="KW-1185">Reference proteome</keyword>
<reference evidence="3 4" key="1">
    <citation type="submission" date="2021-06" db="EMBL/GenBank/DDBJ databases">
        <title>Bradyrhizobium sp. S2-11-4 Genome sequencing.</title>
        <authorList>
            <person name="Jin L."/>
        </authorList>
    </citation>
    <scope>NUCLEOTIDE SEQUENCE [LARGE SCALE GENOMIC DNA]</scope>
    <source>
        <strain evidence="3 4">S2-11-4</strain>
    </source>
</reference>
<evidence type="ECO:0000256" key="1">
    <source>
        <dbReference type="SAM" id="MobiDB-lite"/>
    </source>
</evidence>
<keyword evidence="2" id="KW-0812">Transmembrane</keyword>
<protein>
    <submittedName>
        <fullName evidence="3">Uncharacterized protein</fullName>
    </submittedName>
</protein>
<dbReference type="RefSeq" id="WP_215606106.1">
    <property type="nucleotide sequence ID" value="NZ_CP076136.1"/>
</dbReference>
<sequence>MGNGEELRWRLHLNVEHELICFFGLPGGVVVRSIFAVVMVCVLLLNSGCAIFEAERSNRGGYLDRVADDHWFKADSKKMRALRAFAMQTSLARIATVSPKNGKDRQLMAIRIGDASVRAKLLIQCAFGPNPLPVTLSKGDECFYFDSLMVDYTTSLFDLAMIAFPIEDTKNLINLVVGGFTGPVGALDALNALLNLAKDALKYGRIIGALYRDTLELEVQVWLTSYKEDQTNIPEQYKISDKTVLALKAVYDRKNDDVTAWAREIAALRAQGLEPFPQKKHFYELAALNQYLCGLVVSESAESTSPYAICVNGLYLEPETGAISSGVPAAPVAGTKRGALLRSLPSSRFSFLEPPQPARAGVPVRQRNSSTGGIEKRASLEPVQQ</sequence>
<keyword evidence="2" id="KW-0472">Membrane</keyword>
<evidence type="ECO:0000313" key="3">
    <source>
        <dbReference type="EMBL" id="QWG25369.1"/>
    </source>
</evidence>